<keyword evidence="5 6" id="KW-0472">Membrane</keyword>
<feature type="transmembrane region" description="Helical" evidence="6">
    <location>
        <begin position="369"/>
        <end position="402"/>
    </location>
</feature>
<feature type="transmembrane region" description="Helical" evidence="6">
    <location>
        <begin position="524"/>
        <end position="545"/>
    </location>
</feature>
<reference evidence="8" key="1">
    <citation type="submission" date="2025-08" db="UniProtKB">
        <authorList>
            <consortium name="Ensembl"/>
        </authorList>
    </citation>
    <scope>IDENTIFICATION</scope>
</reference>
<feature type="transmembrane region" description="Helical" evidence="6">
    <location>
        <begin position="300"/>
        <end position="319"/>
    </location>
</feature>
<dbReference type="GO" id="GO:0005886">
    <property type="term" value="C:plasma membrane"/>
    <property type="evidence" value="ECO:0007669"/>
    <property type="project" value="UniProtKB-SubCell"/>
</dbReference>
<sequence length="641" mass="71996">MNSKRDWRPLEEHSCTDIPWLLLFVLFCVGMGFICGFSIASGAASRLVSGYDSYGNVCGQKNSKLEGVSQSGLDHTNRKYVFFLDPCKLDLVQRKIKSVALCVSECPREELKTLSDVKRFAETNGSELCDYSVSLSQYEKETTLCPKLPVPPSAPIPFFHRCAPVNISCYAKFAEALITFVSDNSVLHRLISGVMTSKEIIMGLCLLSLVLSMILMVIIRFISRVLVWILTILVILGSLGGTGVLWWLYATQRKSIDENLPPDRLQVSQDNLQALLVYSIAATIFTVILLLIMLIMRKRVALTIALFHVAGKVFIHLPLLVFQPFWTFFALILFWVYWVMVLLFLGTAGDPTINDQGFVEFKIVGPLQYMWWYHLVGLIWISEFILACQQMTIAGAVVTYYFTRNKGELPFTPILASVNRLIRYHLGTVAKGAFIITLVKIPRMILMYIQSQLKGKENACARCMLKSCICCLWCLEKCLTYLNQNAYTATAINSTNFCTSAKDALVILVENVLRVATINTVGDFVLFLGKVLIMCSTGLAGIMLLNYQRDYTVWVLPLIIVCLFAFLVAHCFLSIYEMVVDVLFLCFAIDTKYNDGSPGKEFYMDKVLMEFVENSRRAMKQSGSAAESRELKPMASGTSTA</sequence>
<evidence type="ECO:0000256" key="4">
    <source>
        <dbReference type="ARBA" id="ARBA00022989"/>
    </source>
</evidence>
<dbReference type="PANTHER" id="PTHR12385:SF56">
    <property type="entry name" value="CHOLINE TRANSPORTER-LIKE PROTEIN 1"/>
    <property type="match status" value="1"/>
</dbReference>
<dbReference type="Proteomes" id="UP000694569">
    <property type="component" value="Unplaced"/>
</dbReference>
<reference evidence="8" key="2">
    <citation type="submission" date="2025-09" db="UniProtKB">
        <authorList>
            <consortium name="Ensembl"/>
        </authorList>
    </citation>
    <scope>IDENTIFICATION</scope>
</reference>
<feature type="transmembrane region" description="Helical" evidence="6">
    <location>
        <begin position="325"/>
        <end position="348"/>
    </location>
</feature>
<feature type="transmembrane region" description="Helical" evidence="6">
    <location>
        <begin position="200"/>
        <end position="219"/>
    </location>
</feature>
<evidence type="ECO:0000256" key="1">
    <source>
        <dbReference type="ARBA" id="ARBA00004141"/>
    </source>
</evidence>
<feature type="transmembrane region" description="Helical" evidence="6">
    <location>
        <begin position="226"/>
        <end position="249"/>
    </location>
</feature>
<dbReference type="GeneTree" id="ENSGT00940000157174"/>
<evidence type="ECO:0000256" key="2">
    <source>
        <dbReference type="ARBA" id="ARBA00007168"/>
    </source>
</evidence>
<comment type="similarity">
    <text evidence="2 6">Belongs to the CTL (choline transporter-like) family.</text>
</comment>
<feature type="transmembrane region" description="Helical" evidence="6">
    <location>
        <begin position="275"/>
        <end position="295"/>
    </location>
</feature>
<protein>
    <recommendedName>
        <fullName evidence="6">Choline transporter-like protein</fullName>
    </recommendedName>
</protein>
<evidence type="ECO:0000256" key="7">
    <source>
        <dbReference type="SAM" id="MobiDB-lite"/>
    </source>
</evidence>
<keyword evidence="4 6" id="KW-1133">Transmembrane helix</keyword>
<organism evidence="8 9">
    <name type="scientific">Leptobrachium leishanense</name>
    <name type="common">Leishan spiny toad</name>
    <dbReference type="NCBI Taxonomy" id="445787"/>
    <lineage>
        <taxon>Eukaryota</taxon>
        <taxon>Metazoa</taxon>
        <taxon>Chordata</taxon>
        <taxon>Craniata</taxon>
        <taxon>Vertebrata</taxon>
        <taxon>Euteleostomi</taxon>
        <taxon>Amphibia</taxon>
        <taxon>Batrachia</taxon>
        <taxon>Anura</taxon>
        <taxon>Pelobatoidea</taxon>
        <taxon>Megophryidae</taxon>
        <taxon>Leptobrachium</taxon>
    </lineage>
</organism>
<evidence type="ECO:0000313" key="9">
    <source>
        <dbReference type="Proteomes" id="UP000694569"/>
    </source>
</evidence>
<keyword evidence="9" id="KW-1185">Reference proteome</keyword>
<comment type="subcellular location">
    <subcellularLocation>
        <location evidence="6">Cell membrane</location>
        <topology evidence="6">Multi-pass membrane protein</topology>
    </subcellularLocation>
    <subcellularLocation>
        <location evidence="1">Membrane</location>
        <topology evidence="1">Multi-pass membrane protein</topology>
    </subcellularLocation>
</comment>
<evidence type="ECO:0000256" key="6">
    <source>
        <dbReference type="RuleBase" id="RU368066"/>
    </source>
</evidence>
<dbReference type="OrthoDB" id="420519at2759"/>
<proteinExistence type="inferred from homology"/>
<dbReference type="Ensembl" id="ENSLLET00000001874.1">
    <property type="protein sequence ID" value="ENSLLEP00000001797.1"/>
    <property type="gene ID" value="ENSLLEG00000001121.1"/>
</dbReference>
<comment type="function">
    <text evidence="6">Choline transporter.</text>
</comment>
<dbReference type="Pfam" id="PF04515">
    <property type="entry name" value="Choline_transpo"/>
    <property type="match status" value="1"/>
</dbReference>
<evidence type="ECO:0000313" key="8">
    <source>
        <dbReference type="Ensembl" id="ENSLLEP00000001797.1"/>
    </source>
</evidence>
<accession>A0A8C5LLA9</accession>
<dbReference type="GO" id="GO:0022857">
    <property type="term" value="F:transmembrane transporter activity"/>
    <property type="evidence" value="ECO:0007669"/>
    <property type="project" value="UniProtKB-UniRule"/>
</dbReference>
<dbReference type="PANTHER" id="PTHR12385">
    <property type="entry name" value="CHOLINE TRANSPORTER-LIKE (SLC FAMILY 44)"/>
    <property type="match status" value="1"/>
</dbReference>
<gene>
    <name evidence="8" type="primary">SLC44A1</name>
</gene>
<evidence type="ECO:0000256" key="3">
    <source>
        <dbReference type="ARBA" id="ARBA00022692"/>
    </source>
</evidence>
<dbReference type="AlphaFoldDB" id="A0A8C5LLA9"/>
<keyword evidence="3 6" id="KW-0812">Transmembrane</keyword>
<feature type="transmembrane region" description="Helical" evidence="6">
    <location>
        <begin position="551"/>
        <end position="573"/>
    </location>
</feature>
<feature type="transmembrane region" description="Helical" evidence="6">
    <location>
        <begin position="20"/>
        <end position="44"/>
    </location>
</feature>
<dbReference type="InterPro" id="IPR007603">
    <property type="entry name" value="Choline_transptr-like"/>
</dbReference>
<name>A0A8C5LLA9_9ANUR</name>
<evidence type="ECO:0000256" key="5">
    <source>
        <dbReference type="ARBA" id="ARBA00023136"/>
    </source>
</evidence>
<feature type="region of interest" description="Disordered" evidence="7">
    <location>
        <begin position="621"/>
        <end position="641"/>
    </location>
</feature>